<dbReference type="PROSITE" id="PS51032">
    <property type="entry name" value="AP2_ERF"/>
    <property type="match status" value="1"/>
</dbReference>
<dbReference type="FunFam" id="3.30.730.10:FF:000001">
    <property type="entry name" value="Ethylene-responsive transcription factor 2"/>
    <property type="match status" value="1"/>
</dbReference>
<comment type="subcellular location">
    <subcellularLocation>
        <location evidence="1">Nucleus</location>
    </subcellularLocation>
</comment>
<dbReference type="SUPFAM" id="SSF54171">
    <property type="entry name" value="DNA-binding domain"/>
    <property type="match status" value="1"/>
</dbReference>
<dbReference type="InterPro" id="IPR001471">
    <property type="entry name" value="AP2/ERF_dom"/>
</dbReference>
<dbReference type="PANTHER" id="PTHR31190:SF484">
    <property type="entry name" value="AP2_ERF DOMAIN-CONTAINING PROTEIN"/>
    <property type="match status" value="1"/>
</dbReference>
<dbReference type="PANTHER" id="PTHR31190">
    <property type="entry name" value="DNA-BINDING DOMAIN"/>
    <property type="match status" value="1"/>
</dbReference>
<dbReference type="SMART" id="SM00380">
    <property type="entry name" value="AP2"/>
    <property type="match status" value="1"/>
</dbReference>
<dbReference type="GO" id="GO:0005634">
    <property type="term" value="C:nucleus"/>
    <property type="evidence" value="ECO:0007669"/>
    <property type="project" value="UniProtKB-SubCell"/>
</dbReference>
<evidence type="ECO:0000256" key="4">
    <source>
        <dbReference type="ARBA" id="ARBA00023163"/>
    </source>
</evidence>
<dbReference type="InterPro" id="IPR036955">
    <property type="entry name" value="AP2/ERF_dom_sf"/>
</dbReference>
<dbReference type="PRINTS" id="PR00367">
    <property type="entry name" value="ETHRSPELEMNT"/>
</dbReference>
<evidence type="ECO:0000256" key="5">
    <source>
        <dbReference type="ARBA" id="ARBA00023242"/>
    </source>
</evidence>
<sequence>MALQVECSLQEQLRESEGWSWEAFWALVQDQSCDTQQTQSKQVLQNLHQYLLQDQQNDNVEDLFTSFDSTVLDTTATIDNTHIDTTDYFNTIPDFGCSSFEKLSPVFSSCSNVSNYQTFCDSSILDSDEAFSDSSTSSAFKADCTPPASFEADAYDIWEPRISNCEEVVPLDISISTALDILYPSAVLQVDPRLEVALATAQLQARSKETSRRCVDVQPQPHYRGVRPRPWGKFAAEIRDPGKQGARTWLGTFDTAEEAAIAYDRAALKLRGSRALLNFPLKAAMAFSDPASLPPAPKISDSSRGTSRSKHVPPATSSASPSPPSSPPLSSPFAKNVINTGINTTSTNATIPMCGAKRSWDQYSFDDMGTITSSSSDVVDSRSVSKRPSVVDQAPEFSIQDLDSFWGRW</sequence>
<evidence type="ECO:0000256" key="2">
    <source>
        <dbReference type="ARBA" id="ARBA00023015"/>
    </source>
</evidence>
<evidence type="ECO:0000259" key="7">
    <source>
        <dbReference type="PROSITE" id="PS51032"/>
    </source>
</evidence>
<keyword evidence="5" id="KW-0539">Nucleus</keyword>
<evidence type="ECO:0000313" key="8">
    <source>
        <dbReference type="EMBL" id="KAG0579815.1"/>
    </source>
</evidence>
<dbReference type="GO" id="GO:0003677">
    <property type="term" value="F:DNA binding"/>
    <property type="evidence" value="ECO:0007669"/>
    <property type="project" value="UniProtKB-KW"/>
</dbReference>
<evidence type="ECO:0000256" key="3">
    <source>
        <dbReference type="ARBA" id="ARBA00023125"/>
    </source>
</evidence>
<gene>
    <name evidence="8" type="ORF">KC19_4G125400</name>
</gene>
<evidence type="ECO:0000313" key="9">
    <source>
        <dbReference type="Proteomes" id="UP000822688"/>
    </source>
</evidence>
<feature type="region of interest" description="Disordered" evidence="6">
    <location>
        <begin position="290"/>
        <end position="332"/>
    </location>
</feature>
<dbReference type="InterPro" id="IPR016177">
    <property type="entry name" value="DNA-bd_dom_sf"/>
</dbReference>
<keyword evidence="9" id="KW-1185">Reference proteome</keyword>
<feature type="domain" description="AP2/ERF" evidence="7">
    <location>
        <begin position="222"/>
        <end position="280"/>
    </location>
</feature>
<dbReference type="Proteomes" id="UP000822688">
    <property type="component" value="Chromosome 4"/>
</dbReference>
<dbReference type="CDD" id="cd00018">
    <property type="entry name" value="AP2"/>
    <property type="match status" value="1"/>
</dbReference>
<evidence type="ECO:0000256" key="6">
    <source>
        <dbReference type="SAM" id="MobiDB-lite"/>
    </source>
</evidence>
<keyword evidence="3" id="KW-0238">DNA-binding</keyword>
<comment type="caution">
    <text evidence="8">The sequence shown here is derived from an EMBL/GenBank/DDBJ whole genome shotgun (WGS) entry which is preliminary data.</text>
</comment>
<dbReference type="Gene3D" id="3.30.730.10">
    <property type="entry name" value="AP2/ERF domain"/>
    <property type="match status" value="1"/>
</dbReference>
<dbReference type="AlphaFoldDB" id="A0A8T0IA05"/>
<reference evidence="8" key="1">
    <citation type="submission" date="2020-06" db="EMBL/GenBank/DDBJ databases">
        <title>WGS assembly of Ceratodon purpureus strain R40.</title>
        <authorList>
            <person name="Carey S.B."/>
            <person name="Jenkins J."/>
            <person name="Shu S."/>
            <person name="Lovell J.T."/>
            <person name="Sreedasyam A."/>
            <person name="Maumus F."/>
            <person name="Tiley G.P."/>
            <person name="Fernandez-Pozo N."/>
            <person name="Barry K."/>
            <person name="Chen C."/>
            <person name="Wang M."/>
            <person name="Lipzen A."/>
            <person name="Daum C."/>
            <person name="Saski C.A."/>
            <person name="Payton A.C."/>
            <person name="Mcbreen J.C."/>
            <person name="Conrad R.E."/>
            <person name="Kollar L.M."/>
            <person name="Olsson S."/>
            <person name="Huttunen S."/>
            <person name="Landis J.B."/>
            <person name="Wickett N.J."/>
            <person name="Johnson M.G."/>
            <person name="Rensing S.A."/>
            <person name="Grimwood J."/>
            <person name="Schmutz J."/>
            <person name="Mcdaniel S.F."/>
        </authorList>
    </citation>
    <scope>NUCLEOTIDE SEQUENCE</scope>
    <source>
        <strain evidence="8">R40</strain>
    </source>
</reference>
<keyword evidence="2" id="KW-0805">Transcription regulation</keyword>
<keyword evidence="4" id="KW-0804">Transcription</keyword>
<dbReference type="Pfam" id="PF00847">
    <property type="entry name" value="AP2"/>
    <property type="match status" value="1"/>
</dbReference>
<dbReference type="GO" id="GO:0003700">
    <property type="term" value="F:DNA-binding transcription factor activity"/>
    <property type="evidence" value="ECO:0007669"/>
    <property type="project" value="InterPro"/>
</dbReference>
<protein>
    <recommendedName>
        <fullName evidence="7">AP2/ERF domain-containing protein</fullName>
    </recommendedName>
</protein>
<proteinExistence type="predicted"/>
<feature type="compositionally biased region" description="Pro residues" evidence="6">
    <location>
        <begin position="321"/>
        <end position="330"/>
    </location>
</feature>
<accession>A0A8T0IA05</accession>
<dbReference type="InterPro" id="IPR044808">
    <property type="entry name" value="ERF_plant"/>
</dbReference>
<dbReference type="GO" id="GO:0009873">
    <property type="term" value="P:ethylene-activated signaling pathway"/>
    <property type="evidence" value="ECO:0007669"/>
    <property type="project" value="InterPro"/>
</dbReference>
<name>A0A8T0IA05_CERPU</name>
<dbReference type="EMBL" id="CM026424">
    <property type="protein sequence ID" value="KAG0579815.1"/>
    <property type="molecule type" value="Genomic_DNA"/>
</dbReference>
<organism evidence="8 9">
    <name type="scientific">Ceratodon purpureus</name>
    <name type="common">Fire moss</name>
    <name type="synonym">Dicranum purpureum</name>
    <dbReference type="NCBI Taxonomy" id="3225"/>
    <lineage>
        <taxon>Eukaryota</taxon>
        <taxon>Viridiplantae</taxon>
        <taxon>Streptophyta</taxon>
        <taxon>Embryophyta</taxon>
        <taxon>Bryophyta</taxon>
        <taxon>Bryophytina</taxon>
        <taxon>Bryopsida</taxon>
        <taxon>Dicranidae</taxon>
        <taxon>Pseudoditrichales</taxon>
        <taxon>Ditrichaceae</taxon>
        <taxon>Ceratodon</taxon>
    </lineage>
</organism>
<evidence type="ECO:0000256" key="1">
    <source>
        <dbReference type="ARBA" id="ARBA00004123"/>
    </source>
</evidence>